<reference evidence="5" key="1">
    <citation type="submission" date="2016-11" db="EMBL/GenBank/DDBJ databases">
        <authorList>
            <person name="Varghese N."/>
            <person name="Submissions S."/>
        </authorList>
    </citation>
    <scope>NUCLEOTIDE SEQUENCE [LARGE SCALE GENOMIC DNA]</scope>
    <source>
        <strain evidence="5">DSM 17456</strain>
    </source>
</reference>
<dbReference type="Proteomes" id="UP000184694">
    <property type="component" value="Unassembled WGS sequence"/>
</dbReference>
<gene>
    <name evidence="4" type="ORF">SAMN02745161_1758</name>
</gene>
<dbReference type="Gene3D" id="3.50.50.60">
    <property type="entry name" value="FAD/NAD(P)-binding domain"/>
    <property type="match status" value="2"/>
</dbReference>
<dbReference type="InterPro" id="IPR017224">
    <property type="entry name" value="Opine_Oxase_asu/HCN_bsu"/>
</dbReference>
<dbReference type="PIRSF" id="PIRSF037495">
    <property type="entry name" value="Opine_OX_OoxA/HcnB"/>
    <property type="match status" value="1"/>
</dbReference>
<evidence type="ECO:0000313" key="5">
    <source>
        <dbReference type="Proteomes" id="UP000184694"/>
    </source>
</evidence>
<sequence length="460" mass="49648">MQEQYDLLVIGAGPAGLSAASAAAENGLDVILLDEQELPGGQIYRSVSGKKSFKNFLSKEDRNDGLNLVDRFNRSGAIYLPKTTVWDAEPGRVLCSSDGKSREIKAQCIVVATGAMERPVPFPGWTTPGVMSAGSADLLYKSAGIVPHGPVVIAGNGPLIPLVTNHLTELGVEVAGVLDTSPIQNKATSMLHMPLAMADIPFLFKGLKMVVNMFRSGVKQYCGVTDIKAEGAGQLDRVTFTHRGQTKTLKAATLLVHEGMLPRTHVSRMLKLEHKWDKTQRYWYAKTDMFGRSSRDSIYVVGDGQKVHGVYAAAAKGELAGIDVARRLNVLSEKAAQLQITPVKKRLYKALAPRGFVDAFFAPKKGLFDVADDVLVCRCEGVTAGDIRQAVKEGCHDVNEIKLRTRCGMGPCQGRMCGGALAEIAAAALNIEVPNVGALNIRPPIRPVTVRELRDFPEAM</sequence>
<dbReference type="Gene3D" id="1.10.10.1100">
    <property type="entry name" value="BFD-like [2Fe-2S]-binding domain"/>
    <property type="match status" value="1"/>
</dbReference>
<dbReference type="InterPro" id="IPR051691">
    <property type="entry name" value="Metab_Enz_Cyan_OpOx_G3PDH"/>
</dbReference>
<protein>
    <submittedName>
        <fullName evidence="4">Thioredoxin reductase</fullName>
    </submittedName>
</protein>
<dbReference type="InterPro" id="IPR036188">
    <property type="entry name" value="FAD/NAD-bd_sf"/>
</dbReference>
<dbReference type="PANTHER" id="PTHR42949:SF3">
    <property type="entry name" value="ANAEROBIC GLYCEROL-3-PHOSPHATE DEHYDROGENASE SUBUNIT B"/>
    <property type="match status" value="1"/>
</dbReference>
<dbReference type="Pfam" id="PF04324">
    <property type="entry name" value="Fer2_BFD"/>
    <property type="match status" value="1"/>
</dbReference>
<evidence type="ECO:0000256" key="1">
    <source>
        <dbReference type="ARBA" id="ARBA00023002"/>
    </source>
</evidence>
<accession>A0A1N6GRK0</accession>
<keyword evidence="1" id="KW-0560">Oxidoreductase</keyword>
<keyword evidence="5" id="KW-1185">Reference proteome</keyword>
<dbReference type="SUPFAM" id="SSF51905">
    <property type="entry name" value="FAD/NAD(P)-binding domain"/>
    <property type="match status" value="1"/>
</dbReference>
<dbReference type="InterPro" id="IPR041854">
    <property type="entry name" value="BFD-like_2Fe2S-bd_dom_sf"/>
</dbReference>
<dbReference type="AlphaFoldDB" id="A0A1N6GRK0"/>
<dbReference type="GO" id="GO:0016491">
    <property type="term" value="F:oxidoreductase activity"/>
    <property type="evidence" value="ECO:0007669"/>
    <property type="project" value="UniProtKB-KW"/>
</dbReference>
<dbReference type="InterPro" id="IPR007419">
    <property type="entry name" value="BFD-like_2Fe2S-bd_dom"/>
</dbReference>
<evidence type="ECO:0000259" key="3">
    <source>
        <dbReference type="Pfam" id="PF07992"/>
    </source>
</evidence>
<evidence type="ECO:0000313" key="4">
    <source>
        <dbReference type="EMBL" id="SIO10158.1"/>
    </source>
</evidence>
<name>A0A1N6GRK0_9BACT</name>
<organism evidence="4 5">
    <name type="scientific">Halodesulfovibrio marinisediminis DSM 17456</name>
    <dbReference type="NCBI Taxonomy" id="1121457"/>
    <lineage>
        <taxon>Bacteria</taxon>
        <taxon>Pseudomonadati</taxon>
        <taxon>Thermodesulfobacteriota</taxon>
        <taxon>Desulfovibrionia</taxon>
        <taxon>Desulfovibrionales</taxon>
        <taxon>Desulfovibrionaceae</taxon>
        <taxon>Halodesulfovibrio</taxon>
    </lineage>
</organism>
<dbReference type="Pfam" id="PF07992">
    <property type="entry name" value="Pyr_redox_2"/>
    <property type="match status" value="1"/>
</dbReference>
<dbReference type="PRINTS" id="PR00469">
    <property type="entry name" value="PNDRDTASEII"/>
</dbReference>
<dbReference type="InterPro" id="IPR023753">
    <property type="entry name" value="FAD/NAD-binding_dom"/>
</dbReference>
<feature type="domain" description="BFD-like [2Fe-2S]-binding" evidence="2">
    <location>
        <begin position="375"/>
        <end position="424"/>
    </location>
</feature>
<dbReference type="CDD" id="cd19946">
    <property type="entry name" value="GlpA-like_Fer2_BFD-like"/>
    <property type="match status" value="1"/>
</dbReference>
<dbReference type="EMBL" id="FSRG01000005">
    <property type="protein sequence ID" value="SIO10158.1"/>
    <property type="molecule type" value="Genomic_DNA"/>
</dbReference>
<dbReference type="OrthoDB" id="9801699at2"/>
<dbReference type="RefSeq" id="WP_074216566.1">
    <property type="nucleotide sequence ID" value="NZ_FSRG01000005.1"/>
</dbReference>
<evidence type="ECO:0000259" key="2">
    <source>
        <dbReference type="Pfam" id="PF04324"/>
    </source>
</evidence>
<dbReference type="PRINTS" id="PR00368">
    <property type="entry name" value="FADPNR"/>
</dbReference>
<proteinExistence type="predicted"/>
<feature type="domain" description="FAD/NAD(P)-binding" evidence="3">
    <location>
        <begin position="5"/>
        <end position="315"/>
    </location>
</feature>
<dbReference type="PANTHER" id="PTHR42949">
    <property type="entry name" value="ANAEROBIC GLYCEROL-3-PHOSPHATE DEHYDROGENASE SUBUNIT B"/>
    <property type="match status" value="1"/>
</dbReference>
<dbReference type="STRING" id="1121457.SAMN02745161_1758"/>